<feature type="repeat" description="ANK" evidence="3">
    <location>
        <begin position="224"/>
        <end position="256"/>
    </location>
</feature>
<feature type="compositionally biased region" description="Basic and acidic residues" evidence="5">
    <location>
        <begin position="700"/>
        <end position="710"/>
    </location>
</feature>
<feature type="signal peptide" evidence="6">
    <location>
        <begin position="1"/>
        <end position="21"/>
    </location>
</feature>
<feature type="compositionally biased region" description="Basic and acidic residues" evidence="5">
    <location>
        <begin position="1014"/>
        <end position="1028"/>
    </location>
</feature>
<keyword evidence="8" id="KW-1185">Reference proteome</keyword>
<feature type="coiled-coil region" evidence="4">
    <location>
        <begin position="389"/>
        <end position="447"/>
    </location>
</feature>
<feature type="compositionally biased region" description="Polar residues" evidence="5">
    <location>
        <begin position="601"/>
        <end position="622"/>
    </location>
</feature>
<feature type="repeat" description="ANK" evidence="3">
    <location>
        <begin position="125"/>
        <end position="157"/>
    </location>
</feature>
<dbReference type="EMBL" id="JAERUA010000013">
    <property type="protein sequence ID" value="KAI1891664.1"/>
    <property type="molecule type" value="Genomic_DNA"/>
</dbReference>
<feature type="region of interest" description="Disordered" evidence="5">
    <location>
        <begin position="449"/>
        <end position="514"/>
    </location>
</feature>
<dbReference type="PANTHER" id="PTHR24129:SF0">
    <property type="entry name" value="ANKYCORBIN"/>
    <property type="match status" value="1"/>
</dbReference>
<sequence length="1224" mass="133948">MVRACLWYCVWNFFGIGRLECVWDCVGVVGCECVSECLRLCVQAGVSVIVEVYTGSSVSCSLSSMDPQLLLSLMKRFCPCLSVFPSQDWNKSDERLLQAVEQNEPDKVTALLVKKGLCASKLDADGKSAFHVSATKGRVDCLEAILSNGVDINSTDGTGFNALHLAAKNGHPECVKRLLQERVPVDSTDSFGRTALHHAAVSGCLSSTETLWDFKACLDAQDGDGCTPLLLAAQMSRVELCAFLLDRGANANLQDNQGRTALMLACESDSVETVEVLLRGGADPHLTDSLGHSAAHYSVTAGNEHLTRLLQSAGLCTEGSGEEQPPAPPPLPGGATPRKRKAPPPPCSSAQGSPSSLEPQSPPPPAQSPETQRSPQAGITEDEEVFEEIRRLRLERGRLLQKIKTLEAQQHSAHTALEELCALREQLEQAEAERDRLCSEIEELRGLRGAGTLSDPDLTEDTEDMLDFPGAERLLSRQSRGSDLESPSQEDCTSQGDPDSFCTSQSRGDPESLASLQRQVEELTTANADLVLKVQGSPAGAVSGDGLISVEPFDSLWGKAGMPMLETFEKDDTDMQSSSPDFVPTVLYDSLRKEFEELQERYSQAQALAEASSMTEEQGSAQKSEEGGNKGEEPESVEELKDKLRGVEEQLSQTQTELEELRDQVKVGVFSVEQVGDTQETRGGDTAETQRLRERVEELEATLAEKKGEKQEEEDSNTLRKLREKVEELQAALAAKEEDKQKDKEAEKKKEESERVKQLTEKVNELEAALGDKEGEGKRGGGGGGGEGDAEVVQALQSRVKQLQVELKGSVPRAELEEVRLSLGLQLEQLSRERAEAAMRLNEALLELERLRPPPHGEGDDEDDEEEEEERSEGSEPSITSERSEQMLRGQTLAAVREELEVARAEAAQALDCLCAEREERAQDALQLKDAVPLSQHQEALSALANQLAQATEELQGERTIRGHAQQEISRLEAELQAALKGIVTKEEHEKLKAALQCSLEESESKAQTAEDALSAKETELRELKSQKAAEQGAVSKEDHEAQRLSLQAEINTLTARLGDLTRKHEKTCTEVFQVQREALFNKSERQAAEAQLASVQQQLADLQAQSTHIQELHKDIQDSQGLVKEKDRKITELSKEVFRLKEALGALTPPLGLTSSGPPGQQAALQSRVAALTQQLQDWERKHKAVVSVYRSHLLAAVQGQMDEEVQALLLQILRMTQKGQGH</sequence>
<feature type="compositionally biased region" description="Basic and acidic residues" evidence="5">
    <location>
        <begin position="847"/>
        <end position="858"/>
    </location>
</feature>
<organism evidence="7 8">
    <name type="scientific">Albula goreensis</name>
    <dbReference type="NCBI Taxonomy" id="1534307"/>
    <lineage>
        <taxon>Eukaryota</taxon>
        <taxon>Metazoa</taxon>
        <taxon>Chordata</taxon>
        <taxon>Craniata</taxon>
        <taxon>Vertebrata</taxon>
        <taxon>Euteleostomi</taxon>
        <taxon>Actinopterygii</taxon>
        <taxon>Neopterygii</taxon>
        <taxon>Teleostei</taxon>
        <taxon>Albuliformes</taxon>
        <taxon>Albulidae</taxon>
        <taxon>Albula</taxon>
    </lineage>
</organism>
<accession>A0A8T3D7T4</accession>
<feature type="compositionally biased region" description="Low complexity" evidence="5">
    <location>
        <begin position="348"/>
        <end position="359"/>
    </location>
</feature>
<feature type="region of interest" description="Disordered" evidence="5">
    <location>
        <begin position="1000"/>
        <end position="1041"/>
    </location>
</feature>
<feature type="repeat" description="ANK" evidence="3">
    <location>
        <begin position="158"/>
        <end position="190"/>
    </location>
</feature>
<name>A0A8T3D7T4_9TELE</name>
<evidence type="ECO:0008006" key="9">
    <source>
        <dbReference type="Google" id="ProtNLM"/>
    </source>
</evidence>
<dbReference type="PROSITE" id="PS50088">
    <property type="entry name" value="ANK_REPEAT"/>
    <property type="match status" value="4"/>
</dbReference>
<feature type="compositionally biased region" description="Acidic residues" evidence="5">
    <location>
        <begin position="859"/>
        <end position="871"/>
    </location>
</feature>
<feature type="region of interest" description="Disordered" evidence="5">
    <location>
        <begin position="600"/>
        <end position="663"/>
    </location>
</feature>
<evidence type="ECO:0000256" key="3">
    <source>
        <dbReference type="PROSITE-ProRule" id="PRU00023"/>
    </source>
</evidence>
<feature type="compositionally biased region" description="Basic and acidic residues" evidence="5">
    <location>
        <begin position="735"/>
        <end position="779"/>
    </location>
</feature>
<dbReference type="InterPro" id="IPR002110">
    <property type="entry name" value="Ankyrin_rpt"/>
</dbReference>
<dbReference type="Pfam" id="PF12796">
    <property type="entry name" value="Ank_2"/>
    <property type="match status" value="1"/>
</dbReference>
<proteinExistence type="predicted"/>
<protein>
    <recommendedName>
        <fullName evidence="9">Ankyrin repeat domain-containing protein 24</fullName>
    </recommendedName>
</protein>
<comment type="caution">
    <text evidence="7">The sequence shown here is derived from an EMBL/GenBank/DDBJ whole genome shotgun (WGS) entry which is preliminary data.</text>
</comment>
<dbReference type="InterPro" id="IPR042420">
    <property type="entry name" value="RAI14/UACA"/>
</dbReference>
<gene>
    <name evidence="7" type="ORF">AGOR_G00146110</name>
</gene>
<dbReference type="Gene3D" id="1.10.287.1490">
    <property type="match status" value="1"/>
</dbReference>
<dbReference type="InterPro" id="IPR036770">
    <property type="entry name" value="Ankyrin_rpt-contain_sf"/>
</dbReference>
<dbReference type="GO" id="GO:0003779">
    <property type="term" value="F:actin binding"/>
    <property type="evidence" value="ECO:0007669"/>
    <property type="project" value="InterPro"/>
</dbReference>
<dbReference type="Gene3D" id="1.25.40.20">
    <property type="entry name" value="Ankyrin repeat-containing domain"/>
    <property type="match status" value="2"/>
</dbReference>
<evidence type="ECO:0000313" key="8">
    <source>
        <dbReference type="Proteomes" id="UP000829720"/>
    </source>
</evidence>
<reference evidence="7" key="1">
    <citation type="submission" date="2021-01" db="EMBL/GenBank/DDBJ databases">
        <authorList>
            <person name="Zahm M."/>
            <person name="Roques C."/>
            <person name="Cabau C."/>
            <person name="Klopp C."/>
            <person name="Donnadieu C."/>
            <person name="Jouanno E."/>
            <person name="Lampietro C."/>
            <person name="Louis A."/>
            <person name="Herpin A."/>
            <person name="Echchiki A."/>
            <person name="Berthelot C."/>
            <person name="Parey E."/>
            <person name="Roest-Crollius H."/>
            <person name="Braasch I."/>
            <person name="Postlethwait J."/>
            <person name="Bobe J."/>
            <person name="Montfort J."/>
            <person name="Bouchez O."/>
            <person name="Begum T."/>
            <person name="Mejri S."/>
            <person name="Adams A."/>
            <person name="Chen W.-J."/>
            <person name="Guiguen Y."/>
        </authorList>
    </citation>
    <scope>NUCLEOTIDE SEQUENCE</scope>
    <source>
        <tissue evidence="7">Blood</tissue>
    </source>
</reference>
<dbReference type="PANTHER" id="PTHR24129">
    <property type="entry name" value="ANKYCORBIN"/>
    <property type="match status" value="1"/>
</dbReference>
<dbReference type="PROSITE" id="PS50297">
    <property type="entry name" value="ANK_REP_REGION"/>
    <property type="match status" value="4"/>
</dbReference>
<feature type="repeat" description="ANK" evidence="3">
    <location>
        <begin position="257"/>
        <end position="289"/>
    </location>
</feature>
<dbReference type="AlphaFoldDB" id="A0A8T3D7T4"/>
<feature type="region of interest" description="Disordered" evidence="5">
    <location>
        <begin position="316"/>
        <end position="381"/>
    </location>
</feature>
<feature type="chain" id="PRO_5035871412" description="Ankyrin repeat domain-containing protein 24" evidence="6">
    <location>
        <begin position="22"/>
        <end position="1224"/>
    </location>
</feature>
<evidence type="ECO:0000256" key="2">
    <source>
        <dbReference type="ARBA" id="ARBA00023054"/>
    </source>
</evidence>
<keyword evidence="2 4" id="KW-0175">Coiled coil</keyword>
<keyword evidence="1" id="KW-0677">Repeat</keyword>
<evidence type="ECO:0000256" key="6">
    <source>
        <dbReference type="SAM" id="SignalP"/>
    </source>
</evidence>
<keyword evidence="3" id="KW-0040">ANK repeat</keyword>
<feature type="compositionally biased region" description="Acidic residues" evidence="5">
    <location>
        <begin position="457"/>
        <end position="466"/>
    </location>
</feature>
<evidence type="ECO:0000256" key="1">
    <source>
        <dbReference type="ARBA" id="ARBA00022737"/>
    </source>
</evidence>
<dbReference type="OrthoDB" id="341259at2759"/>
<feature type="region of interest" description="Disordered" evidence="5">
    <location>
        <begin position="672"/>
        <end position="691"/>
    </location>
</feature>
<evidence type="ECO:0000256" key="4">
    <source>
        <dbReference type="SAM" id="Coils"/>
    </source>
</evidence>
<keyword evidence="6" id="KW-0732">Signal</keyword>
<evidence type="ECO:0000313" key="7">
    <source>
        <dbReference type="EMBL" id="KAI1891664.1"/>
    </source>
</evidence>
<feature type="compositionally biased region" description="Basic and acidic residues" evidence="5">
    <location>
        <begin position="623"/>
        <end position="648"/>
    </location>
</feature>
<evidence type="ECO:0000256" key="5">
    <source>
        <dbReference type="SAM" id="MobiDB-lite"/>
    </source>
</evidence>
<feature type="region of interest" description="Disordered" evidence="5">
    <location>
        <begin position="846"/>
        <end position="889"/>
    </location>
</feature>
<feature type="compositionally biased region" description="Polar residues" evidence="5">
    <location>
        <begin position="476"/>
        <end position="507"/>
    </location>
</feature>
<dbReference type="Proteomes" id="UP000829720">
    <property type="component" value="Unassembled WGS sequence"/>
</dbReference>
<dbReference type="SUPFAM" id="SSF48403">
    <property type="entry name" value="Ankyrin repeat"/>
    <property type="match status" value="1"/>
</dbReference>
<feature type="compositionally biased region" description="Basic and acidic residues" evidence="5">
    <location>
        <begin position="679"/>
        <end position="691"/>
    </location>
</feature>
<feature type="region of interest" description="Disordered" evidence="5">
    <location>
        <begin position="700"/>
        <end position="793"/>
    </location>
</feature>
<dbReference type="SMART" id="SM00248">
    <property type="entry name" value="ANK"/>
    <property type="match status" value="6"/>
</dbReference>
<dbReference type="Pfam" id="PF00023">
    <property type="entry name" value="Ank"/>
    <property type="match status" value="2"/>
</dbReference>